<dbReference type="SUPFAM" id="SSF47699">
    <property type="entry name" value="Bifunctional inhibitor/lipid-transfer protein/seed storage 2S albumin"/>
    <property type="match status" value="1"/>
</dbReference>
<keyword evidence="3" id="KW-0732">Signal</keyword>
<dbReference type="AlphaFoldDB" id="A0AAW2RDC5"/>
<keyword evidence="2" id="KW-0446">Lipid-binding</keyword>
<dbReference type="GO" id="GO:0006869">
    <property type="term" value="P:lipid transport"/>
    <property type="evidence" value="ECO:0007669"/>
    <property type="project" value="InterPro"/>
</dbReference>
<accession>A0AAW2RDC5</accession>
<evidence type="ECO:0000256" key="2">
    <source>
        <dbReference type="ARBA" id="ARBA00023121"/>
    </source>
</evidence>
<reference evidence="5" key="2">
    <citation type="journal article" date="2024" name="Plant">
        <title>Genomic evolution and insights into agronomic trait innovations of Sesamum species.</title>
        <authorList>
            <person name="Miao H."/>
            <person name="Wang L."/>
            <person name="Qu L."/>
            <person name="Liu H."/>
            <person name="Sun Y."/>
            <person name="Le M."/>
            <person name="Wang Q."/>
            <person name="Wei S."/>
            <person name="Zheng Y."/>
            <person name="Lin W."/>
            <person name="Duan Y."/>
            <person name="Cao H."/>
            <person name="Xiong S."/>
            <person name="Wang X."/>
            <person name="Wei L."/>
            <person name="Li C."/>
            <person name="Ma Q."/>
            <person name="Ju M."/>
            <person name="Zhao R."/>
            <person name="Li G."/>
            <person name="Mu C."/>
            <person name="Tian Q."/>
            <person name="Mei H."/>
            <person name="Zhang T."/>
            <person name="Gao T."/>
            <person name="Zhang H."/>
        </authorList>
    </citation>
    <scope>NUCLEOTIDE SEQUENCE</scope>
    <source>
        <strain evidence="5">G02</strain>
    </source>
</reference>
<sequence length="118" mass="12629">MKKLGSSVAVWCVAVVVVVLWAEVAVAAAKLCSLEELRVCMAAVTGSEPPTSACCSKLAEQEPCLCEYLKVDPNLKQYVNSPAVQKVAAACNIHIPTFEICDSTYSQELALVPDWILG</sequence>
<dbReference type="Pfam" id="PF00234">
    <property type="entry name" value="Tryp_alpha_amyl"/>
    <property type="match status" value="1"/>
</dbReference>
<dbReference type="InterPro" id="IPR016140">
    <property type="entry name" value="Bifunc_inhib/LTP/seed_store"/>
</dbReference>
<evidence type="ECO:0000313" key="5">
    <source>
        <dbReference type="EMBL" id="KAL0378049.1"/>
    </source>
</evidence>
<comment type="caution">
    <text evidence="5">The sequence shown here is derived from an EMBL/GenBank/DDBJ whole genome shotgun (WGS) entry which is preliminary data.</text>
</comment>
<feature type="domain" description="Bifunctional inhibitor/plant lipid transfer protein/seed storage helical" evidence="4">
    <location>
        <begin position="34"/>
        <end position="97"/>
    </location>
</feature>
<dbReference type="PANTHER" id="PTHR33214:SF69">
    <property type="entry name" value="BIFUNCTIONAL INHIBITOR_LIPID-TRANSFER PROTEIN_SEED STORAGE 2S ALBUMIN SUPERFAMILY PROTEIN"/>
    <property type="match status" value="1"/>
</dbReference>
<reference evidence="5" key="1">
    <citation type="submission" date="2020-06" db="EMBL/GenBank/DDBJ databases">
        <authorList>
            <person name="Li T."/>
            <person name="Hu X."/>
            <person name="Zhang T."/>
            <person name="Song X."/>
            <person name="Zhang H."/>
            <person name="Dai N."/>
            <person name="Sheng W."/>
            <person name="Hou X."/>
            <person name="Wei L."/>
        </authorList>
    </citation>
    <scope>NUCLEOTIDE SEQUENCE</scope>
    <source>
        <strain evidence="5">G02</strain>
        <tissue evidence="5">Leaf</tissue>
    </source>
</reference>
<organism evidence="5">
    <name type="scientific">Sesamum radiatum</name>
    <name type="common">Black benniseed</name>
    <dbReference type="NCBI Taxonomy" id="300843"/>
    <lineage>
        <taxon>Eukaryota</taxon>
        <taxon>Viridiplantae</taxon>
        <taxon>Streptophyta</taxon>
        <taxon>Embryophyta</taxon>
        <taxon>Tracheophyta</taxon>
        <taxon>Spermatophyta</taxon>
        <taxon>Magnoliopsida</taxon>
        <taxon>eudicotyledons</taxon>
        <taxon>Gunneridae</taxon>
        <taxon>Pentapetalae</taxon>
        <taxon>asterids</taxon>
        <taxon>lamiids</taxon>
        <taxon>Lamiales</taxon>
        <taxon>Pedaliaceae</taxon>
        <taxon>Sesamum</taxon>
    </lineage>
</organism>
<dbReference type="InterPro" id="IPR036312">
    <property type="entry name" value="Bifun_inhib/LTP/seed_sf"/>
</dbReference>
<dbReference type="InterPro" id="IPR033872">
    <property type="entry name" value="nsLTP2"/>
</dbReference>
<protein>
    <recommendedName>
        <fullName evidence="4">Bifunctional inhibitor/plant lipid transfer protein/seed storage helical domain-containing protein</fullName>
    </recommendedName>
</protein>
<keyword evidence="1" id="KW-0813">Transport</keyword>
<feature type="signal peptide" evidence="3">
    <location>
        <begin position="1"/>
        <end position="28"/>
    </location>
</feature>
<dbReference type="PANTHER" id="PTHR33214">
    <property type="entry name" value="BIFUNCTIONAL INHIBITOR/LIPID-TRANSFER PROTEIN/SEED STORAGE 2S ALBUMIN SUPERFAMILY PROTEIN"/>
    <property type="match status" value="1"/>
</dbReference>
<evidence type="ECO:0000259" key="4">
    <source>
        <dbReference type="Pfam" id="PF00234"/>
    </source>
</evidence>
<dbReference type="CDD" id="cd01959">
    <property type="entry name" value="nsLTP2"/>
    <property type="match status" value="1"/>
</dbReference>
<gene>
    <name evidence="5" type="ORF">Sradi_3110400</name>
</gene>
<dbReference type="EMBL" id="JACGWJ010000013">
    <property type="protein sequence ID" value="KAL0378049.1"/>
    <property type="molecule type" value="Genomic_DNA"/>
</dbReference>
<dbReference type="GO" id="GO:0008289">
    <property type="term" value="F:lipid binding"/>
    <property type="evidence" value="ECO:0007669"/>
    <property type="project" value="UniProtKB-KW"/>
</dbReference>
<evidence type="ECO:0000256" key="3">
    <source>
        <dbReference type="SAM" id="SignalP"/>
    </source>
</evidence>
<feature type="chain" id="PRO_5043811391" description="Bifunctional inhibitor/plant lipid transfer protein/seed storage helical domain-containing protein" evidence="3">
    <location>
        <begin position="29"/>
        <end position="118"/>
    </location>
</feature>
<evidence type="ECO:0000256" key="1">
    <source>
        <dbReference type="ARBA" id="ARBA00022448"/>
    </source>
</evidence>
<dbReference type="Gene3D" id="1.10.110.10">
    <property type="entry name" value="Plant lipid-transfer and hydrophobic proteins"/>
    <property type="match status" value="1"/>
</dbReference>
<name>A0AAW2RDC5_SESRA</name>
<proteinExistence type="predicted"/>